<proteinExistence type="inferred from homology"/>
<evidence type="ECO:0000256" key="1">
    <source>
        <dbReference type="ARBA" id="ARBA00022490"/>
    </source>
</evidence>
<dbReference type="GO" id="GO:0005737">
    <property type="term" value="C:cytoplasm"/>
    <property type="evidence" value="ECO:0007669"/>
    <property type="project" value="TreeGrafter"/>
</dbReference>
<dbReference type="EMBL" id="FPHC01000017">
    <property type="protein sequence ID" value="SFV50969.1"/>
    <property type="molecule type" value="Genomic_DNA"/>
</dbReference>
<dbReference type="Pfam" id="PF04377">
    <property type="entry name" value="ATE_C"/>
    <property type="match status" value="1"/>
</dbReference>
<evidence type="ECO:0000259" key="5">
    <source>
        <dbReference type="Pfam" id="PF04377"/>
    </source>
</evidence>
<feature type="domain" description="N-end rule aminoacyl transferase C-terminal" evidence="5">
    <location>
        <begin position="110"/>
        <end position="234"/>
    </location>
</feature>
<protein>
    <submittedName>
        <fullName evidence="6">Arginine-tRNA-protein transferase</fullName>
        <ecNumber evidence="6">2.3.2.8</ecNumber>
    </submittedName>
</protein>
<reference evidence="6" key="1">
    <citation type="submission" date="2016-10" db="EMBL/GenBank/DDBJ databases">
        <authorList>
            <person name="de Groot N.N."/>
        </authorList>
    </citation>
    <scope>NUCLEOTIDE SEQUENCE</scope>
</reference>
<dbReference type="GO" id="GO:0008914">
    <property type="term" value="F:leucyl-tRNA--protein transferase activity"/>
    <property type="evidence" value="ECO:0007669"/>
    <property type="project" value="InterPro"/>
</dbReference>
<dbReference type="SUPFAM" id="SSF55729">
    <property type="entry name" value="Acyl-CoA N-acyltransferases (Nat)"/>
    <property type="match status" value="1"/>
</dbReference>
<evidence type="ECO:0000313" key="6">
    <source>
        <dbReference type="EMBL" id="SFV50969.1"/>
    </source>
</evidence>
<gene>
    <name evidence="6" type="ORF">MNB_SV-6-1050</name>
</gene>
<dbReference type="InterPro" id="IPR007472">
    <property type="entry name" value="N-end_Aminoacyl_Trfase_C"/>
</dbReference>
<keyword evidence="1" id="KW-0963">Cytoplasm</keyword>
<dbReference type="GO" id="GO:0004057">
    <property type="term" value="F:arginyl-tRNA--protein transferase activity"/>
    <property type="evidence" value="ECO:0007669"/>
    <property type="project" value="UniProtKB-EC"/>
</dbReference>
<dbReference type="NCBIfam" id="NF002344">
    <property type="entry name" value="PRK01305.2-1"/>
    <property type="match status" value="1"/>
</dbReference>
<evidence type="ECO:0000256" key="2">
    <source>
        <dbReference type="ARBA" id="ARBA00022679"/>
    </source>
</evidence>
<dbReference type="PIRSF" id="PIRSF037208">
    <property type="entry name" value="ATE_pro_prd"/>
    <property type="match status" value="1"/>
</dbReference>
<dbReference type="PANTHER" id="PTHR21367">
    <property type="entry name" value="ARGININE-TRNA-PROTEIN TRANSFERASE 1"/>
    <property type="match status" value="1"/>
</dbReference>
<feature type="domain" description="N-end aminoacyl transferase N-terminal" evidence="4">
    <location>
        <begin position="20"/>
        <end position="89"/>
    </location>
</feature>
<dbReference type="NCBIfam" id="NF002346">
    <property type="entry name" value="PRK01305.2-3"/>
    <property type="match status" value="1"/>
</dbReference>
<dbReference type="InterPro" id="IPR030700">
    <property type="entry name" value="N-end_Aminoacyl_Trfase"/>
</dbReference>
<name>A0A1W1BBX0_9ZZZZ</name>
<dbReference type="HAMAP" id="MF_00689">
    <property type="entry name" value="Bpt"/>
    <property type="match status" value="1"/>
</dbReference>
<evidence type="ECO:0000259" key="4">
    <source>
        <dbReference type="Pfam" id="PF04376"/>
    </source>
</evidence>
<dbReference type="AlphaFoldDB" id="A0A1W1BBX0"/>
<dbReference type="InterPro" id="IPR016181">
    <property type="entry name" value="Acyl_CoA_acyltransferase"/>
</dbReference>
<dbReference type="Pfam" id="PF04376">
    <property type="entry name" value="ATE_N"/>
    <property type="match status" value="1"/>
</dbReference>
<dbReference type="InterPro" id="IPR017138">
    <property type="entry name" value="Asp_Glu_LeuTrfase"/>
</dbReference>
<keyword evidence="3 6" id="KW-0012">Acyltransferase</keyword>
<dbReference type="GO" id="GO:0071596">
    <property type="term" value="P:ubiquitin-dependent protein catabolic process via the N-end rule pathway"/>
    <property type="evidence" value="ECO:0007669"/>
    <property type="project" value="InterPro"/>
</dbReference>
<evidence type="ECO:0000256" key="3">
    <source>
        <dbReference type="ARBA" id="ARBA00023315"/>
    </source>
</evidence>
<dbReference type="PANTHER" id="PTHR21367:SF1">
    <property type="entry name" value="ARGINYL-TRNA--PROTEIN TRANSFERASE 1"/>
    <property type="match status" value="1"/>
</dbReference>
<sequence>MNEKDNLLNPPSTDFSMLDYECAYLPQKKVRMHYKYVPDANQTFASAVIHRGWRRFGRYYFHPICNGCNECKSIRINAKDFIYTKSQKKSIKRNSDTDIIVQKPTMTQAHIDLYNKYHSYKEHKDNWKFKSITYREYNENFVEGAQSFGKEVLYIRDEKLIGVDLIDILDDGISSIYFYYDPDYSRLSLGTYSLLYQINLANILDLKWIYLGYWVDGCKAFAYKSRFQPQELLDGFPDIDKKADWNICNLT</sequence>
<keyword evidence="2 6" id="KW-0808">Transferase</keyword>
<accession>A0A1W1BBX0</accession>
<dbReference type="InterPro" id="IPR007471">
    <property type="entry name" value="N-end_Aminoacyl_Trfase_N"/>
</dbReference>
<organism evidence="6">
    <name type="scientific">hydrothermal vent metagenome</name>
    <dbReference type="NCBI Taxonomy" id="652676"/>
    <lineage>
        <taxon>unclassified sequences</taxon>
        <taxon>metagenomes</taxon>
        <taxon>ecological metagenomes</taxon>
    </lineage>
</organism>
<dbReference type="EC" id="2.3.2.8" evidence="6"/>